<proteinExistence type="predicted"/>
<evidence type="ECO:0000313" key="2">
    <source>
        <dbReference type="Proteomes" id="UP001374579"/>
    </source>
</evidence>
<gene>
    <name evidence="1" type="ORF">V1264_008150</name>
</gene>
<accession>A0AAN9G2K1</accession>
<dbReference type="Proteomes" id="UP001374579">
    <property type="component" value="Unassembled WGS sequence"/>
</dbReference>
<evidence type="ECO:0000313" key="1">
    <source>
        <dbReference type="EMBL" id="KAK7092402.1"/>
    </source>
</evidence>
<protein>
    <submittedName>
        <fullName evidence="1">Uncharacterized protein</fullName>
    </submittedName>
</protein>
<comment type="caution">
    <text evidence="1">The sequence shown here is derived from an EMBL/GenBank/DDBJ whole genome shotgun (WGS) entry which is preliminary data.</text>
</comment>
<organism evidence="1 2">
    <name type="scientific">Littorina saxatilis</name>
    <dbReference type="NCBI Taxonomy" id="31220"/>
    <lineage>
        <taxon>Eukaryota</taxon>
        <taxon>Metazoa</taxon>
        <taxon>Spiralia</taxon>
        <taxon>Lophotrochozoa</taxon>
        <taxon>Mollusca</taxon>
        <taxon>Gastropoda</taxon>
        <taxon>Caenogastropoda</taxon>
        <taxon>Littorinimorpha</taxon>
        <taxon>Littorinoidea</taxon>
        <taxon>Littorinidae</taxon>
        <taxon>Littorina</taxon>
    </lineage>
</organism>
<dbReference type="AlphaFoldDB" id="A0AAN9G2K1"/>
<dbReference type="EMBL" id="JBAMIC010000021">
    <property type="protein sequence ID" value="KAK7092402.1"/>
    <property type="molecule type" value="Genomic_DNA"/>
</dbReference>
<reference evidence="1 2" key="1">
    <citation type="submission" date="2024-02" db="EMBL/GenBank/DDBJ databases">
        <title>Chromosome-scale genome assembly of the rough periwinkle Littorina saxatilis.</title>
        <authorList>
            <person name="De Jode A."/>
            <person name="Faria R."/>
            <person name="Formenti G."/>
            <person name="Sims Y."/>
            <person name="Smith T.P."/>
            <person name="Tracey A."/>
            <person name="Wood J.M.D."/>
            <person name="Zagrodzka Z.B."/>
            <person name="Johannesson K."/>
            <person name="Butlin R.K."/>
            <person name="Leder E.H."/>
        </authorList>
    </citation>
    <scope>NUCLEOTIDE SEQUENCE [LARGE SCALE GENOMIC DNA]</scope>
    <source>
        <strain evidence="1">Snail1</strain>
        <tissue evidence="1">Muscle</tissue>
    </source>
</reference>
<sequence length="197" mass="21058">MNPYHFRGWHLPTAYTNSSSCERDYPAMYPASWTSSYFSPSSVYPFQTDSAAAASAVAAKQSSNTGDWKLQGICSPTPDGSGVNVRGENGLVGKSGYEGLLYKPNVTASAVSARTVADYEGAAAARDEAQRSCCAISCSCSTPGQGSRLNGMLDASCTWRTDMSPAAMDFNKNHNISPYQSLCQRSDNACEYMFVGV</sequence>
<name>A0AAN9G2K1_9CAEN</name>
<keyword evidence="2" id="KW-1185">Reference proteome</keyword>